<proteinExistence type="predicted"/>
<keyword evidence="2" id="KW-1185">Reference proteome</keyword>
<dbReference type="EMBL" id="JGYG01000015">
    <property type="protein sequence ID" value="KFI26653.1"/>
    <property type="molecule type" value="Genomic_DNA"/>
</dbReference>
<protein>
    <submittedName>
        <fullName evidence="1">Uncharacterized protein</fullName>
    </submittedName>
</protein>
<dbReference type="RefSeq" id="WP_035713834.1">
    <property type="nucleotide sequence ID" value="NZ_JGYG01000015.1"/>
</dbReference>
<accession>A0A086XXA3</accession>
<dbReference type="STRING" id="195105.CN97_02830"/>
<reference evidence="1 2" key="1">
    <citation type="submission" date="2014-03" db="EMBL/GenBank/DDBJ databases">
        <title>Genome of Haematobacter massiliensis CCUG 47968.</title>
        <authorList>
            <person name="Wang D."/>
            <person name="Wang G."/>
        </authorList>
    </citation>
    <scope>NUCLEOTIDE SEQUENCE [LARGE SCALE GENOMIC DNA]</scope>
    <source>
        <strain evidence="1 2">CCUG 47968</strain>
    </source>
</reference>
<name>A0A086XXA3_9RHOB</name>
<sequence>MSRIRRFFARRETYLRHLREIETGTIEYDSHSDDVCLAPGVTLTDAHIQIVLQRPYLADSWPPYLRARIGLPPLRAGEDDDFIERFW</sequence>
<evidence type="ECO:0000313" key="2">
    <source>
        <dbReference type="Proteomes" id="UP000028826"/>
    </source>
</evidence>
<gene>
    <name evidence="1" type="ORF">CN97_02830</name>
</gene>
<dbReference type="OrthoDB" id="7882715at2"/>
<comment type="caution">
    <text evidence="1">The sequence shown here is derived from an EMBL/GenBank/DDBJ whole genome shotgun (WGS) entry which is preliminary data.</text>
</comment>
<evidence type="ECO:0000313" key="1">
    <source>
        <dbReference type="EMBL" id="KFI26653.1"/>
    </source>
</evidence>
<dbReference type="AlphaFoldDB" id="A0A086XXA3"/>
<dbReference type="Proteomes" id="UP000028826">
    <property type="component" value="Unassembled WGS sequence"/>
</dbReference>
<organism evidence="1 2">
    <name type="scientific">Haematobacter massiliensis</name>
    <dbReference type="NCBI Taxonomy" id="195105"/>
    <lineage>
        <taxon>Bacteria</taxon>
        <taxon>Pseudomonadati</taxon>
        <taxon>Pseudomonadota</taxon>
        <taxon>Alphaproteobacteria</taxon>
        <taxon>Rhodobacterales</taxon>
        <taxon>Paracoccaceae</taxon>
        <taxon>Haematobacter</taxon>
    </lineage>
</organism>